<dbReference type="InterPro" id="IPR008457">
    <property type="entry name" value="Cu-R_CopD_dom"/>
</dbReference>
<keyword evidence="3 6" id="KW-0812">Transmembrane</keyword>
<feature type="transmembrane region" description="Helical" evidence="6">
    <location>
        <begin position="231"/>
        <end position="250"/>
    </location>
</feature>
<evidence type="ECO:0000256" key="5">
    <source>
        <dbReference type="ARBA" id="ARBA00023136"/>
    </source>
</evidence>
<dbReference type="InterPro" id="IPR019108">
    <property type="entry name" value="Caa3_assmbl_CtaG-rel"/>
</dbReference>
<keyword evidence="4 6" id="KW-1133">Transmembrane helix</keyword>
<dbReference type="AlphaFoldDB" id="A0A1G9RXC9"/>
<dbReference type="PANTHER" id="PTHR34820:SF4">
    <property type="entry name" value="INNER MEMBRANE PROTEIN YEBZ"/>
    <property type="match status" value="1"/>
</dbReference>
<sequence>MAWLAGGTAVGLVLVVALVSGNADAYAAMGLPNPGTVTKIGTYVLRFVADLAAALCAGALCYAAFFVPPKDSGALTADGWSAVRLGGWAAWVWFVAAALLVPFDGAESTGVPVTAVLSPEGLAVVVSVLSEPIAWLVSAVVALVVALCCHRVLRWRPAAGLAVVAVMGLLPPVVVGHGSAGLAHDVAMNSLIIHVVTAALWLGVLVCLVLHVRRGTGRPGIAIRRYRRFAFWCWLAVASSGVVAALTLVTPSQLLTTEYGRTTLAKVAVFALLGALATLARRKRGFVALVVAETVLMLVTVGVSAGMAQQVPPALLGADLNPLQVALGYRLPGPPDALNLLLSWRLDLLLGVGFLIAAAGYVLALQRLRARGERWPAHRTATWLAGCAVGVMATSSGVGAYAPASFSVHMVMHMALNMIAPLLLVLGAPVTLALRTLTEAEGPRELLVWVLDSRLARTLCHPIVATVVFVVSYYLLYFGGVFEPVMSEHWSRMALSLVVLVSGYLFYWVVVGADPSPGRLPHLGRLGLVFAVMPFHGVFAVILMSTNTVIASNYYRTLALGWQVDLLADQRLAGVISLVVGELALVAAQVVLLVQWQHHDQLGTFRTLPADLDDEETAAYRAMLTKLRRR</sequence>
<feature type="transmembrane region" description="Helical" evidence="6">
    <location>
        <begin position="455"/>
        <end position="478"/>
    </location>
</feature>
<feature type="transmembrane region" description="Helical" evidence="6">
    <location>
        <begin position="572"/>
        <end position="594"/>
    </location>
</feature>
<dbReference type="Proteomes" id="UP000199682">
    <property type="component" value="Unassembled WGS sequence"/>
</dbReference>
<organism evidence="8 9">
    <name type="scientific">Lentzea albidocapillata subsp. violacea</name>
    <dbReference type="NCBI Taxonomy" id="128104"/>
    <lineage>
        <taxon>Bacteria</taxon>
        <taxon>Bacillati</taxon>
        <taxon>Actinomycetota</taxon>
        <taxon>Actinomycetes</taxon>
        <taxon>Pseudonocardiales</taxon>
        <taxon>Pseudonocardiaceae</taxon>
        <taxon>Lentzea</taxon>
    </lineage>
</organism>
<feature type="transmembrane region" description="Helical" evidence="6">
    <location>
        <begin position="191"/>
        <end position="210"/>
    </location>
</feature>
<feature type="transmembrane region" description="Helical" evidence="6">
    <location>
        <begin position="262"/>
        <end position="279"/>
    </location>
</feature>
<name>A0A1G9RXC9_9PSEU</name>
<protein>
    <submittedName>
        <fullName evidence="8">Putative copper resistance protein D</fullName>
    </submittedName>
</protein>
<feature type="transmembrane region" description="Helical" evidence="6">
    <location>
        <begin position="43"/>
        <end position="65"/>
    </location>
</feature>
<feature type="transmembrane region" description="Helical" evidence="6">
    <location>
        <begin position="414"/>
        <end position="434"/>
    </location>
</feature>
<feature type="transmembrane region" description="Helical" evidence="6">
    <location>
        <begin position="286"/>
        <end position="308"/>
    </location>
</feature>
<feature type="domain" description="Copper resistance protein D" evidence="7">
    <location>
        <begin position="222"/>
        <end position="306"/>
    </location>
</feature>
<dbReference type="EMBL" id="FNET01000019">
    <property type="protein sequence ID" value="SDM27814.1"/>
    <property type="molecule type" value="Genomic_DNA"/>
</dbReference>
<comment type="subcellular location">
    <subcellularLocation>
        <location evidence="1">Cell membrane</location>
        <topology evidence="1">Multi-pass membrane protein</topology>
    </subcellularLocation>
</comment>
<feature type="transmembrane region" description="Helical" evidence="6">
    <location>
        <begin position="123"/>
        <end position="147"/>
    </location>
</feature>
<evidence type="ECO:0000256" key="2">
    <source>
        <dbReference type="ARBA" id="ARBA00022475"/>
    </source>
</evidence>
<evidence type="ECO:0000313" key="9">
    <source>
        <dbReference type="Proteomes" id="UP000199682"/>
    </source>
</evidence>
<dbReference type="GO" id="GO:0006825">
    <property type="term" value="P:copper ion transport"/>
    <property type="evidence" value="ECO:0007669"/>
    <property type="project" value="InterPro"/>
</dbReference>
<feature type="transmembrane region" description="Helical" evidence="6">
    <location>
        <begin position="380"/>
        <end position="402"/>
    </location>
</feature>
<keyword evidence="2" id="KW-1003">Cell membrane</keyword>
<evidence type="ECO:0000256" key="6">
    <source>
        <dbReference type="SAM" id="Phobius"/>
    </source>
</evidence>
<accession>A0A1G9RXC9</accession>
<dbReference type="Pfam" id="PF09678">
    <property type="entry name" value="Caa3_CtaG"/>
    <property type="match status" value="1"/>
</dbReference>
<feature type="transmembrane region" description="Helical" evidence="6">
    <location>
        <begin position="348"/>
        <end position="368"/>
    </location>
</feature>
<evidence type="ECO:0000256" key="3">
    <source>
        <dbReference type="ARBA" id="ARBA00022692"/>
    </source>
</evidence>
<evidence type="ECO:0000313" key="8">
    <source>
        <dbReference type="EMBL" id="SDM27814.1"/>
    </source>
</evidence>
<dbReference type="Pfam" id="PF05425">
    <property type="entry name" value="CopD"/>
    <property type="match status" value="1"/>
</dbReference>
<feature type="transmembrane region" description="Helical" evidence="6">
    <location>
        <begin position="159"/>
        <end position="179"/>
    </location>
</feature>
<dbReference type="GO" id="GO:0005886">
    <property type="term" value="C:plasma membrane"/>
    <property type="evidence" value="ECO:0007669"/>
    <property type="project" value="UniProtKB-SubCell"/>
</dbReference>
<feature type="transmembrane region" description="Helical" evidence="6">
    <location>
        <begin position="523"/>
        <end position="552"/>
    </location>
</feature>
<feature type="transmembrane region" description="Helical" evidence="6">
    <location>
        <begin position="490"/>
        <end position="511"/>
    </location>
</feature>
<proteinExistence type="predicted"/>
<evidence type="ECO:0000256" key="4">
    <source>
        <dbReference type="ARBA" id="ARBA00022989"/>
    </source>
</evidence>
<feature type="transmembrane region" description="Helical" evidence="6">
    <location>
        <begin position="85"/>
        <end position="103"/>
    </location>
</feature>
<dbReference type="InterPro" id="IPR032694">
    <property type="entry name" value="CopC/D"/>
</dbReference>
<evidence type="ECO:0000259" key="7">
    <source>
        <dbReference type="Pfam" id="PF05425"/>
    </source>
</evidence>
<keyword evidence="5 6" id="KW-0472">Membrane</keyword>
<evidence type="ECO:0000256" key="1">
    <source>
        <dbReference type="ARBA" id="ARBA00004651"/>
    </source>
</evidence>
<reference evidence="9" key="1">
    <citation type="submission" date="2016-10" db="EMBL/GenBank/DDBJ databases">
        <authorList>
            <person name="Varghese N."/>
            <person name="Submissions S."/>
        </authorList>
    </citation>
    <scope>NUCLEOTIDE SEQUENCE [LARGE SCALE GENOMIC DNA]</scope>
    <source>
        <strain evidence="9">DSM 44796</strain>
    </source>
</reference>
<gene>
    <name evidence="8" type="ORF">SAMN04488074_11951</name>
</gene>
<dbReference type="PANTHER" id="PTHR34820">
    <property type="entry name" value="INNER MEMBRANE PROTEIN YEBZ"/>
    <property type="match status" value="1"/>
</dbReference>